<name>A0ABD0RNZ5_CIRMR</name>
<keyword evidence="3" id="KW-1185">Reference proteome</keyword>
<feature type="coiled-coil region" evidence="1">
    <location>
        <begin position="2"/>
        <end position="50"/>
    </location>
</feature>
<dbReference type="Proteomes" id="UP001529510">
    <property type="component" value="Unassembled WGS sequence"/>
</dbReference>
<feature type="non-terminal residue" evidence="2">
    <location>
        <position position="55"/>
    </location>
</feature>
<comment type="caution">
    <text evidence="2">The sequence shown here is derived from an EMBL/GenBank/DDBJ whole genome shotgun (WGS) entry which is preliminary data.</text>
</comment>
<protein>
    <submittedName>
        <fullName evidence="2">Uncharacterized protein</fullName>
    </submittedName>
</protein>
<dbReference type="AlphaFoldDB" id="A0ABD0RNZ5"/>
<evidence type="ECO:0000256" key="1">
    <source>
        <dbReference type="SAM" id="Coils"/>
    </source>
</evidence>
<dbReference type="EMBL" id="JAMKFB020000002">
    <property type="protein sequence ID" value="KAL0200237.1"/>
    <property type="molecule type" value="Genomic_DNA"/>
</dbReference>
<accession>A0ABD0RNZ5</accession>
<proteinExistence type="predicted"/>
<feature type="non-terminal residue" evidence="2">
    <location>
        <position position="1"/>
    </location>
</feature>
<evidence type="ECO:0000313" key="2">
    <source>
        <dbReference type="EMBL" id="KAL0200237.1"/>
    </source>
</evidence>
<reference evidence="2 3" key="1">
    <citation type="submission" date="2024-05" db="EMBL/GenBank/DDBJ databases">
        <title>Genome sequencing and assembly of Indian major carp, Cirrhinus mrigala (Hamilton, 1822).</title>
        <authorList>
            <person name="Mohindra V."/>
            <person name="Chowdhury L.M."/>
            <person name="Lal K."/>
            <person name="Jena J.K."/>
        </authorList>
    </citation>
    <scope>NUCLEOTIDE SEQUENCE [LARGE SCALE GENOMIC DNA]</scope>
    <source>
        <strain evidence="2">CM1030</strain>
        <tissue evidence="2">Blood</tissue>
    </source>
</reference>
<gene>
    <name evidence="2" type="ORF">M9458_003424</name>
</gene>
<keyword evidence="1" id="KW-0175">Coiled coil</keyword>
<sequence length="55" mass="6609">ELEELSSRISVCREEFDAVRNQVLTHKKEYEEAEQRYRQQREAINSIAEETEPIK</sequence>
<organism evidence="2 3">
    <name type="scientific">Cirrhinus mrigala</name>
    <name type="common">Mrigala</name>
    <dbReference type="NCBI Taxonomy" id="683832"/>
    <lineage>
        <taxon>Eukaryota</taxon>
        <taxon>Metazoa</taxon>
        <taxon>Chordata</taxon>
        <taxon>Craniata</taxon>
        <taxon>Vertebrata</taxon>
        <taxon>Euteleostomi</taxon>
        <taxon>Actinopterygii</taxon>
        <taxon>Neopterygii</taxon>
        <taxon>Teleostei</taxon>
        <taxon>Ostariophysi</taxon>
        <taxon>Cypriniformes</taxon>
        <taxon>Cyprinidae</taxon>
        <taxon>Labeoninae</taxon>
        <taxon>Labeonini</taxon>
        <taxon>Cirrhinus</taxon>
    </lineage>
</organism>
<evidence type="ECO:0000313" key="3">
    <source>
        <dbReference type="Proteomes" id="UP001529510"/>
    </source>
</evidence>